<comment type="similarity">
    <text evidence="1">Belongs to the HEBP family.</text>
</comment>
<dbReference type="Pfam" id="PF04832">
    <property type="entry name" value="SOUL"/>
    <property type="match status" value="1"/>
</dbReference>
<name>A0AA88D4R2_FICCA</name>
<dbReference type="FunFam" id="3.20.80.10:FF:000002">
    <property type="entry name" value="Heme-binding protein 2"/>
    <property type="match status" value="1"/>
</dbReference>
<dbReference type="InterPro" id="IPR006917">
    <property type="entry name" value="SOUL_heme-bd"/>
</dbReference>
<dbReference type="AlphaFoldDB" id="A0AA88D4R2"/>
<comment type="caution">
    <text evidence="2">The sequence shown here is derived from an EMBL/GenBank/DDBJ whole genome shotgun (WGS) entry which is preliminary data.</text>
</comment>
<dbReference type="PANTHER" id="PTHR11220">
    <property type="entry name" value="HEME-BINDING PROTEIN-RELATED"/>
    <property type="match status" value="1"/>
</dbReference>
<dbReference type="PANTHER" id="PTHR11220:SF36">
    <property type="entry name" value="SOUL HEME-BINDING PROTEIN"/>
    <property type="match status" value="1"/>
</dbReference>
<protein>
    <submittedName>
        <fullName evidence="2">Uncharacterized protein</fullName>
    </submittedName>
</protein>
<evidence type="ECO:0000256" key="1">
    <source>
        <dbReference type="ARBA" id="ARBA00009817"/>
    </source>
</evidence>
<dbReference type="SUPFAM" id="SSF55136">
    <property type="entry name" value="Probable bacterial effector-binding domain"/>
    <property type="match status" value="1"/>
</dbReference>
<keyword evidence="3" id="KW-1185">Reference proteome</keyword>
<dbReference type="InterPro" id="IPR011256">
    <property type="entry name" value="Reg_factor_effector_dom_sf"/>
</dbReference>
<evidence type="ECO:0000313" key="2">
    <source>
        <dbReference type="EMBL" id="GMN41517.1"/>
    </source>
</evidence>
<evidence type="ECO:0000313" key="3">
    <source>
        <dbReference type="Proteomes" id="UP001187192"/>
    </source>
</evidence>
<dbReference type="Proteomes" id="UP001187192">
    <property type="component" value="Unassembled WGS sequence"/>
</dbReference>
<organism evidence="2 3">
    <name type="scientific">Ficus carica</name>
    <name type="common">Common fig</name>
    <dbReference type="NCBI Taxonomy" id="3494"/>
    <lineage>
        <taxon>Eukaryota</taxon>
        <taxon>Viridiplantae</taxon>
        <taxon>Streptophyta</taxon>
        <taxon>Embryophyta</taxon>
        <taxon>Tracheophyta</taxon>
        <taxon>Spermatophyta</taxon>
        <taxon>Magnoliopsida</taxon>
        <taxon>eudicotyledons</taxon>
        <taxon>Gunneridae</taxon>
        <taxon>Pentapetalae</taxon>
        <taxon>rosids</taxon>
        <taxon>fabids</taxon>
        <taxon>Rosales</taxon>
        <taxon>Moraceae</taxon>
        <taxon>Ficeae</taxon>
        <taxon>Ficus</taxon>
    </lineage>
</organism>
<dbReference type="EMBL" id="BTGU01000013">
    <property type="protein sequence ID" value="GMN41517.1"/>
    <property type="molecule type" value="Genomic_DNA"/>
</dbReference>
<proteinExistence type="inferred from homology"/>
<reference evidence="2" key="1">
    <citation type="submission" date="2023-07" db="EMBL/GenBank/DDBJ databases">
        <title>draft genome sequence of fig (Ficus carica).</title>
        <authorList>
            <person name="Takahashi T."/>
            <person name="Nishimura K."/>
        </authorList>
    </citation>
    <scope>NUCLEOTIDE SEQUENCE</scope>
</reference>
<gene>
    <name evidence="2" type="ORF">TIFTF001_010745</name>
</gene>
<dbReference type="Gene3D" id="3.20.80.10">
    <property type="entry name" value="Regulatory factor, effector binding domain"/>
    <property type="match status" value="1"/>
</dbReference>
<accession>A0AA88D4R2</accession>
<sequence>MGRPMFTNIVAMQFVVAMCYFGNNKFVRTGHAIESPPYVVVHSESEFEVRLYRESLWMSALIRGTTSFKKSTKDGFHRLYQYIHGANLNSTSVALSAPVLTTIFTSNSSSSTQGPDQYHYTRLYLYGKYEKSPPQPFPELNLELEKWTSHCIAVRKFSGFAADDNVGKEVESLRNSLNTHVLINGNKTPPLVVVDKSSYSIAQYNSSRRLIGRLNEVWIHVVSGFSAEGCLPFQV</sequence>